<evidence type="ECO:0000313" key="3">
    <source>
        <dbReference type="Proteomes" id="UP000053424"/>
    </source>
</evidence>
<evidence type="ECO:0000313" key="2">
    <source>
        <dbReference type="EMBL" id="KIM42827.1"/>
    </source>
</evidence>
<sequence>MTSKGGSDMPSWMVLPDLDINSILGSDHESDVDELALDDHGESVYSLEHLPTSIRTNKRKRSPHSPLPNVDDDLFGEFPTPLKKIRSSDQHHSTVLTAPSLLGKIRPSSNVLTNSAGTSHAPIVGSGVDRSSKPLSSSISTFNTRDPLGIQTAQSPEGNLPHTQPEITNVKDVEGTGTGCFEPDLDELETWTQASVAAVVFGKTEYAQKISGGVEETEACQRIALRHVKEHTQKSVASRDIPVPPTLAVPYLSLSLRCDQIIEEILGSFSSDTDSLEIGQSDISDLETPPGTIFNRGALSSSKIYPSAAVFDRRFSIDVEDCLAPAAQETHLPTIPPSISQPPTVGQSEEKSLPLPPKQSISSAIVNPPRLSLNHPRPTPLNPPFLFGASFRPPPLFGHLYSSPPPRFTELESSVKTNEADSTANPPSTPAAQIQITHNRDSVVEQSQPPEQDICPPSATFDEAEINPIHSPSEPVVEEVSIDLDDVYLVELWETPTISNTSAIPTVFDFNYYNPRYRDMWATGADGQPDPVLMNRWRSQMVIVEINTGIEASYEGEDDAKDEIKVEDVDQGSNLPADLGSAVEIQGTASKPTRQTQAEPSAQSLANFRSDNSAMTKNPRTSTAEMEGTDPHACEDGNIVSMDFPGELAARIDQWTMLLKSFIKGKKQFQPQDMLDMKQALLDVHANRDNIELDSELAQVVLAFSNFPPIDFPDGDELGLRALAAKSVQAWGARLPGAG</sequence>
<dbReference type="EMBL" id="KN831777">
    <property type="protein sequence ID" value="KIM42827.1"/>
    <property type="molecule type" value="Genomic_DNA"/>
</dbReference>
<organism evidence="2 3">
    <name type="scientific">Hebeloma cylindrosporum</name>
    <dbReference type="NCBI Taxonomy" id="76867"/>
    <lineage>
        <taxon>Eukaryota</taxon>
        <taxon>Fungi</taxon>
        <taxon>Dikarya</taxon>
        <taxon>Basidiomycota</taxon>
        <taxon>Agaricomycotina</taxon>
        <taxon>Agaricomycetes</taxon>
        <taxon>Agaricomycetidae</taxon>
        <taxon>Agaricales</taxon>
        <taxon>Agaricineae</taxon>
        <taxon>Hymenogastraceae</taxon>
        <taxon>Hebeloma</taxon>
    </lineage>
</organism>
<feature type="compositionally biased region" description="Polar residues" evidence="1">
    <location>
        <begin position="133"/>
        <end position="144"/>
    </location>
</feature>
<feature type="region of interest" description="Disordered" evidence="1">
    <location>
        <begin position="408"/>
        <end position="431"/>
    </location>
</feature>
<keyword evidence="3" id="KW-1185">Reference proteome</keyword>
<protein>
    <submittedName>
        <fullName evidence="2">Uncharacterized protein</fullName>
    </submittedName>
</protein>
<name>A0A0C2YP59_HEBCY</name>
<feature type="compositionally biased region" description="Polar residues" evidence="1">
    <location>
        <begin position="151"/>
        <end position="165"/>
    </location>
</feature>
<dbReference type="Proteomes" id="UP000053424">
    <property type="component" value="Unassembled WGS sequence"/>
</dbReference>
<feature type="compositionally biased region" description="Polar residues" evidence="1">
    <location>
        <begin position="589"/>
        <end position="624"/>
    </location>
</feature>
<feature type="region of interest" description="Disordered" evidence="1">
    <location>
        <begin position="122"/>
        <end position="165"/>
    </location>
</feature>
<gene>
    <name evidence="2" type="ORF">M413DRAFT_26811</name>
</gene>
<dbReference type="HOGENOM" id="CLU_375541_0_0_1"/>
<feature type="region of interest" description="Disordered" evidence="1">
    <location>
        <begin position="589"/>
        <end position="630"/>
    </location>
</feature>
<proteinExistence type="predicted"/>
<reference evidence="3" key="2">
    <citation type="submission" date="2015-01" db="EMBL/GenBank/DDBJ databases">
        <title>Evolutionary Origins and Diversification of the Mycorrhizal Mutualists.</title>
        <authorList>
            <consortium name="DOE Joint Genome Institute"/>
            <consortium name="Mycorrhizal Genomics Consortium"/>
            <person name="Kohler A."/>
            <person name="Kuo A."/>
            <person name="Nagy L.G."/>
            <person name="Floudas D."/>
            <person name="Copeland A."/>
            <person name="Barry K.W."/>
            <person name="Cichocki N."/>
            <person name="Veneault-Fourrey C."/>
            <person name="LaButti K."/>
            <person name="Lindquist E.A."/>
            <person name="Lipzen A."/>
            <person name="Lundell T."/>
            <person name="Morin E."/>
            <person name="Murat C."/>
            <person name="Riley R."/>
            <person name="Ohm R."/>
            <person name="Sun H."/>
            <person name="Tunlid A."/>
            <person name="Henrissat B."/>
            <person name="Grigoriev I.V."/>
            <person name="Hibbett D.S."/>
            <person name="Martin F."/>
        </authorList>
    </citation>
    <scope>NUCLEOTIDE SEQUENCE [LARGE SCALE GENOMIC DNA]</scope>
    <source>
        <strain evidence="3">h7</strain>
    </source>
</reference>
<evidence type="ECO:0000256" key="1">
    <source>
        <dbReference type="SAM" id="MobiDB-lite"/>
    </source>
</evidence>
<feature type="region of interest" description="Disordered" evidence="1">
    <location>
        <begin position="55"/>
        <end position="75"/>
    </location>
</feature>
<dbReference type="AlphaFoldDB" id="A0A0C2YP59"/>
<accession>A0A0C2YP59</accession>
<feature type="compositionally biased region" description="Polar residues" evidence="1">
    <location>
        <begin position="411"/>
        <end position="431"/>
    </location>
</feature>
<dbReference type="OrthoDB" id="2675777at2759"/>
<feature type="region of interest" description="Disordered" evidence="1">
    <location>
        <begin position="328"/>
        <end position="363"/>
    </location>
</feature>
<reference evidence="2 3" key="1">
    <citation type="submission" date="2014-04" db="EMBL/GenBank/DDBJ databases">
        <authorList>
            <consortium name="DOE Joint Genome Institute"/>
            <person name="Kuo A."/>
            <person name="Gay G."/>
            <person name="Dore J."/>
            <person name="Kohler A."/>
            <person name="Nagy L.G."/>
            <person name="Floudas D."/>
            <person name="Copeland A."/>
            <person name="Barry K.W."/>
            <person name="Cichocki N."/>
            <person name="Veneault-Fourrey C."/>
            <person name="LaButti K."/>
            <person name="Lindquist E.A."/>
            <person name="Lipzen A."/>
            <person name="Lundell T."/>
            <person name="Morin E."/>
            <person name="Murat C."/>
            <person name="Sun H."/>
            <person name="Tunlid A."/>
            <person name="Henrissat B."/>
            <person name="Grigoriev I.V."/>
            <person name="Hibbett D.S."/>
            <person name="Martin F."/>
            <person name="Nordberg H.P."/>
            <person name="Cantor M.N."/>
            <person name="Hua S.X."/>
        </authorList>
    </citation>
    <scope>NUCLEOTIDE SEQUENCE [LARGE SCALE GENOMIC DNA]</scope>
    <source>
        <strain evidence="3">h7</strain>
    </source>
</reference>